<evidence type="ECO:0000256" key="2">
    <source>
        <dbReference type="ARBA" id="ARBA00013147"/>
    </source>
</evidence>
<keyword evidence="6 10" id="KW-0456">Lyase</keyword>
<gene>
    <name evidence="10" type="primary">pheA</name>
    <name evidence="10" type="ORF">Q31b_15460</name>
</gene>
<evidence type="ECO:0000256" key="1">
    <source>
        <dbReference type="ARBA" id="ARBA00004741"/>
    </source>
</evidence>
<keyword evidence="3" id="KW-0028">Amino-acid biosynthesis</keyword>
<dbReference type="PANTHER" id="PTHR21022:SF19">
    <property type="entry name" value="PREPHENATE DEHYDRATASE-RELATED"/>
    <property type="match status" value="1"/>
</dbReference>
<sequence>MPAKFLPACRIVSFLAAKVDIGKARAESLVKSVFFVAVAEKHSFSYTQSNHSKFILRSEMLFWQSGKIADSLEMAACQYDSCRPSPSIKQVNMHTSQDEINRLDAQLLKLLDRRALMVEWMLSNADSQSVCGGIASAAKQIERVISKYDDQNSSIDDASRREVLQHVASVCLASVQELRVAFLGPKYSYSHLASLKYFGEGADFAPVGSIAGVFEAVLRGDVAAGLVPIENSTDGRVVDTLGMFVRQKLPICGEVVLPIHHNLLSRSPREAITEIHSKPQALSQCRQWLSIHFPSVSIVESGSTTAAAELAASECGIAAVASLEAGRQYKLDVIAANIEDNPNNVTRFAVLGKDLPAPTGDDKTSLLFQVNHQPGALADVMTIFKHHELNLTWIESFPSSETPNEYHFFIELTGHRDEKNVAAAFAELYKQTQQLEILGSYPRGR</sequence>
<dbReference type="PROSITE" id="PS51671">
    <property type="entry name" value="ACT"/>
    <property type="match status" value="1"/>
</dbReference>
<dbReference type="NCBIfam" id="NF008865">
    <property type="entry name" value="PRK11898.1"/>
    <property type="match status" value="1"/>
</dbReference>
<protein>
    <recommendedName>
        <fullName evidence="2">prephenate dehydratase</fullName>
        <ecNumber evidence="2">4.2.1.51</ecNumber>
    </recommendedName>
</protein>
<dbReference type="EMBL" id="SJPY01000002">
    <property type="protein sequence ID" value="TWU44011.1"/>
    <property type="molecule type" value="Genomic_DNA"/>
</dbReference>
<dbReference type="SUPFAM" id="SSF53850">
    <property type="entry name" value="Periplasmic binding protein-like II"/>
    <property type="match status" value="1"/>
</dbReference>
<evidence type="ECO:0000256" key="7">
    <source>
        <dbReference type="ARBA" id="ARBA00047848"/>
    </source>
</evidence>
<dbReference type="InterPro" id="IPR002912">
    <property type="entry name" value="ACT_dom"/>
</dbReference>
<evidence type="ECO:0000256" key="5">
    <source>
        <dbReference type="ARBA" id="ARBA00023222"/>
    </source>
</evidence>
<evidence type="ECO:0000313" key="11">
    <source>
        <dbReference type="Proteomes" id="UP000315471"/>
    </source>
</evidence>
<dbReference type="InterPro" id="IPR045865">
    <property type="entry name" value="ACT-like_dom_sf"/>
</dbReference>
<feature type="domain" description="Prephenate dehydratase" evidence="8">
    <location>
        <begin position="179"/>
        <end position="353"/>
    </location>
</feature>
<keyword evidence="5" id="KW-0584">Phenylalanine biosynthesis</keyword>
<name>A0A5C6E8J6_9BACT</name>
<dbReference type="GO" id="GO:0005737">
    <property type="term" value="C:cytoplasm"/>
    <property type="evidence" value="ECO:0007669"/>
    <property type="project" value="TreeGrafter"/>
</dbReference>
<organism evidence="10 11">
    <name type="scientific">Novipirellula aureliae</name>
    <dbReference type="NCBI Taxonomy" id="2527966"/>
    <lineage>
        <taxon>Bacteria</taxon>
        <taxon>Pseudomonadati</taxon>
        <taxon>Planctomycetota</taxon>
        <taxon>Planctomycetia</taxon>
        <taxon>Pirellulales</taxon>
        <taxon>Pirellulaceae</taxon>
        <taxon>Novipirellula</taxon>
    </lineage>
</organism>
<dbReference type="GO" id="GO:0009094">
    <property type="term" value="P:L-phenylalanine biosynthetic process"/>
    <property type="evidence" value="ECO:0007669"/>
    <property type="project" value="UniProtKB-UniPathway"/>
</dbReference>
<proteinExistence type="predicted"/>
<accession>A0A5C6E8J6</accession>
<comment type="caution">
    <text evidence="10">The sequence shown here is derived from an EMBL/GenBank/DDBJ whole genome shotgun (WGS) entry which is preliminary data.</text>
</comment>
<reference evidence="10 11" key="1">
    <citation type="submission" date="2019-02" db="EMBL/GenBank/DDBJ databases">
        <title>Deep-cultivation of Planctomycetes and their phenomic and genomic characterization uncovers novel biology.</title>
        <authorList>
            <person name="Wiegand S."/>
            <person name="Jogler M."/>
            <person name="Boedeker C."/>
            <person name="Pinto D."/>
            <person name="Vollmers J."/>
            <person name="Rivas-Marin E."/>
            <person name="Kohn T."/>
            <person name="Peeters S.H."/>
            <person name="Heuer A."/>
            <person name="Rast P."/>
            <person name="Oberbeckmann S."/>
            <person name="Bunk B."/>
            <person name="Jeske O."/>
            <person name="Meyerdierks A."/>
            <person name="Storesund J.E."/>
            <person name="Kallscheuer N."/>
            <person name="Luecker S."/>
            <person name="Lage O.M."/>
            <person name="Pohl T."/>
            <person name="Merkel B.J."/>
            <person name="Hornburger P."/>
            <person name="Mueller R.-W."/>
            <person name="Bruemmer F."/>
            <person name="Labrenz M."/>
            <person name="Spormann A.M."/>
            <person name="Op Den Camp H."/>
            <person name="Overmann J."/>
            <person name="Amann R."/>
            <person name="Jetten M.S.M."/>
            <person name="Mascher T."/>
            <person name="Medema M.H."/>
            <person name="Devos D.P."/>
            <person name="Kaster A.-K."/>
            <person name="Ovreas L."/>
            <person name="Rohde M."/>
            <person name="Galperin M.Y."/>
            <person name="Jogler C."/>
        </authorList>
    </citation>
    <scope>NUCLEOTIDE SEQUENCE [LARGE SCALE GENOMIC DNA]</scope>
    <source>
        <strain evidence="10 11">Q31b</strain>
    </source>
</reference>
<evidence type="ECO:0000256" key="3">
    <source>
        <dbReference type="ARBA" id="ARBA00022605"/>
    </source>
</evidence>
<evidence type="ECO:0000313" key="10">
    <source>
        <dbReference type="EMBL" id="TWU44011.1"/>
    </source>
</evidence>
<dbReference type="CDD" id="cd04905">
    <property type="entry name" value="ACT_CM-PDT"/>
    <property type="match status" value="1"/>
</dbReference>
<feature type="domain" description="ACT" evidence="9">
    <location>
        <begin position="365"/>
        <end position="442"/>
    </location>
</feature>
<dbReference type="GO" id="GO:0004664">
    <property type="term" value="F:prephenate dehydratase activity"/>
    <property type="evidence" value="ECO:0007669"/>
    <property type="project" value="UniProtKB-EC"/>
</dbReference>
<dbReference type="CDD" id="cd13630">
    <property type="entry name" value="PBP2_PDT_1"/>
    <property type="match status" value="1"/>
</dbReference>
<dbReference type="Gene3D" id="3.30.70.260">
    <property type="match status" value="1"/>
</dbReference>
<evidence type="ECO:0000256" key="6">
    <source>
        <dbReference type="ARBA" id="ARBA00023239"/>
    </source>
</evidence>
<evidence type="ECO:0000259" key="8">
    <source>
        <dbReference type="PROSITE" id="PS51171"/>
    </source>
</evidence>
<dbReference type="Proteomes" id="UP000315471">
    <property type="component" value="Unassembled WGS sequence"/>
</dbReference>
<evidence type="ECO:0000256" key="4">
    <source>
        <dbReference type="ARBA" id="ARBA00023141"/>
    </source>
</evidence>
<dbReference type="Pfam" id="PF01842">
    <property type="entry name" value="ACT"/>
    <property type="match status" value="1"/>
</dbReference>
<dbReference type="PANTHER" id="PTHR21022">
    <property type="entry name" value="PREPHENATE DEHYDRATASE P PROTEIN"/>
    <property type="match status" value="1"/>
</dbReference>
<dbReference type="AlphaFoldDB" id="A0A5C6E8J6"/>
<keyword evidence="4" id="KW-0057">Aromatic amino acid biosynthesis</keyword>
<dbReference type="SUPFAM" id="SSF55021">
    <property type="entry name" value="ACT-like"/>
    <property type="match status" value="1"/>
</dbReference>
<dbReference type="PROSITE" id="PS51171">
    <property type="entry name" value="PREPHENATE_DEHYDR_3"/>
    <property type="match status" value="1"/>
</dbReference>
<keyword evidence="11" id="KW-1185">Reference proteome</keyword>
<dbReference type="Gene3D" id="3.40.190.10">
    <property type="entry name" value="Periplasmic binding protein-like II"/>
    <property type="match status" value="2"/>
</dbReference>
<dbReference type="UniPathway" id="UPA00121">
    <property type="reaction ID" value="UER00345"/>
</dbReference>
<comment type="catalytic activity">
    <reaction evidence="7">
        <text>prephenate + H(+) = 3-phenylpyruvate + CO2 + H2O</text>
        <dbReference type="Rhea" id="RHEA:21648"/>
        <dbReference type="ChEBI" id="CHEBI:15377"/>
        <dbReference type="ChEBI" id="CHEBI:15378"/>
        <dbReference type="ChEBI" id="CHEBI:16526"/>
        <dbReference type="ChEBI" id="CHEBI:18005"/>
        <dbReference type="ChEBI" id="CHEBI:29934"/>
        <dbReference type="EC" id="4.2.1.51"/>
    </reaction>
</comment>
<comment type="pathway">
    <text evidence="1">Amino-acid biosynthesis; L-phenylalanine biosynthesis; phenylpyruvate from prephenate: step 1/1.</text>
</comment>
<dbReference type="Pfam" id="PF00800">
    <property type="entry name" value="PDT"/>
    <property type="match status" value="1"/>
</dbReference>
<evidence type="ECO:0000259" key="9">
    <source>
        <dbReference type="PROSITE" id="PS51671"/>
    </source>
</evidence>
<dbReference type="EC" id="4.2.1.51" evidence="2"/>
<dbReference type="InterPro" id="IPR001086">
    <property type="entry name" value="Preph_deHydtase"/>
</dbReference>